<dbReference type="InterPro" id="IPR005017">
    <property type="entry name" value="OMPP1/FadL/TodX"/>
</dbReference>
<sequence>MKMKRIYVAALLSLSAATLWAQQEMDAYRYSPMDLNGTARSIGMGGAFGALGGDMSAMSHNPAGIAVYRSSELQTTLALTRTDADATWTGVKDSKSLVRMRFDNFSYVGYVPTGYDSGIKAWNFGVAYNRVRDFNRAYHVTGRPTRSLADYAAMRTSTAREQNGRIFGLSEDKLAANSAYNDLTGDWLSVLGYKAGFFGTRYKDLNDVYGSSFGAYNSSGIWTSNSPSQSTMEINESGQIVEYNFSGSMNISDRVFLGATVAVTDITYHLNSAQRDDFGANNYAALQNALETDGSGYSINLGAIIRPIDELRLGVAYNSPKWYRMTDYYYASAQSYSSADAKNPLMSSSTPQDKGSFSYAFRSPDRWIFSLAGVVGQTALLSLDYELTDYRKMRLGNRDDDTYYSDITQQAERDFKVGQTLKLGAEYRVTPQFSVRAGYVWQASPMQGRLTAGGEIFTSGTVTHYSTVGTANTYTVGLGYRFTPNFYVDLACLYRSAAEQLHPFSDLPITDASRHLSALSADVASTQIKTTRTLLTFGYRF</sequence>
<feature type="chain" id="PRO_5004813332" description="Hemin receptor" evidence="8">
    <location>
        <begin position="22"/>
        <end position="541"/>
    </location>
</feature>
<comment type="subcellular location">
    <subcellularLocation>
        <location evidence="1">Cell outer membrane</location>
        <topology evidence="1">Multi-pass membrane protein</topology>
    </subcellularLocation>
</comment>
<comment type="similarity">
    <text evidence="2">Belongs to the OmpP1/FadL family.</text>
</comment>
<proteinExistence type="inferred from homology"/>
<keyword evidence="4" id="KW-0812">Transmembrane</keyword>
<dbReference type="PANTHER" id="PTHR35093">
    <property type="entry name" value="OUTER MEMBRANE PROTEIN NMB0088-RELATED"/>
    <property type="match status" value="1"/>
</dbReference>
<keyword evidence="7" id="KW-0998">Cell outer membrane</keyword>
<evidence type="ECO:0000313" key="9">
    <source>
        <dbReference type="EMBL" id="ETK02722.1"/>
    </source>
</evidence>
<dbReference type="GO" id="GO:0015483">
    <property type="term" value="F:long-chain fatty acid transporting porin activity"/>
    <property type="evidence" value="ECO:0007669"/>
    <property type="project" value="TreeGrafter"/>
</dbReference>
<dbReference type="Gene3D" id="2.40.160.60">
    <property type="entry name" value="Outer membrane protein transport protein (OMPP1/FadL/TodX)"/>
    <property type="match status" value="1"/>
</dbReference>
<evidence type="ECO:0000256" key="8">
    <source>
        <dbReference type="SAM" id="SignalP"/>
    </source>
</evidence>
<dbReference type="PATRIC" id="fig|1411148.3.peg.305"/>
<evidence type="ECO:0000313" key="10">
    <source>
        <dbReference type="Proteomes" id="UP000018837"/>
    </source>
</evidence>
<evidence type="ECO:0000256" key="3">
    <source>
        <dbReference type="ARBA" id="ARBA00022452"/>
    </source>
</evidence>
<dbReference type="Pfam" id="PF03349">
    <property type="entry name" value="Toluene_X"/>
    <property type="match status" value="1"/>
</dbReference>
<feature type="signal peptide" evidence="8">
    <location>
        <begin position="1"/>
        <end position="21"/>
    </location>
</feature>
<accession>W2C8A1</accession>
<name>W2C8A1_9BACT</name>
<protein>
    <recommendedName>
        <fullName evidence="11">Hemin receptor</fullName>
    </recommendedName>
</protein>
<keyword evidence="6" id="KW-0472">Membrane</keyword>
<dbReference type="Proteomes" id="UP000018837">
    <property type="component" value="Unassembled WGS sequence"/>
</dbReference>
<comment type="caution">
    <text evidence="9">The sequence shown here is derived from an EMBL/GenBank/DDBJ whole genome shotgun (WGS) entry which is preliminary data.</text>
</comment>
<dbReference type="GO" id="GO:0009279">
    <property type="term" value="C:cell outer membrane"/>
    <property type="evidence" value="ECO:0007669"/>
    <property type="project" value="UniProtKB-SubCell"/>
</dbReference>
<dbReference type="SUPFAM" id="SSF56935">
    <property type="entry name" value="Porins"/>
    <property type="match status" value="1"/>
</dbReference>
<evidence type="ECO:0000256" key="2">
    <source>
        <dbReference type="ARBA" id="ARBA00008163"/>
    </source>
</evidence>
<organism evidence="9 10">
    <name type="scientific">Tannerella sp. oral taxon BU063 isolate Cell 2</name>
    <dbReference type="NCBI Taxonomy" id="1411148"/>
    <lineage>
        <taxon>Bacteria</taxon>
        <taxon>Pseudomonadati</taxon>
        <taxon>Bacteroidota</taxon>
        <taxon>Bacteroidia</taxon>
        <taxon>Bacteroidales</taxon>
        <taxon>Tannerellaceae</taxon>
        <taxon>Tannerella</taxon>
    </lineage>
</organism>
<dbReference type="AlphaFoldDB" id="W2C8A1"/>
<evidence type="ECO:0000256" key="1">
    <source>
        <dbReference type="ARBA" id="ARBA00004571"/>
    </source>
</evidence>
<keyword evidence="3" id="KW-1134">Transmembrane beta strand</keyword>
<evidence type="ECO:0008006" key="11">
    <source>
        <dbReference type="Google" id="ProtNLM"/>
    </source>
</evidence>
<gene>
    <name evidence="9" type="ORF">N425_02685</name>
</gene>
<evidence type="ECO:0000256" key="5">
    <source>
        <dbReference type="ARBA" id="ARBA00022729"/>
    </source>
</evidence>
<evidence type="ECO:0000256" key="4">
    <source>
        <dbReference type="ARBA" id="ARBA00022692"/>
    </source>
</evidence>
<keyword evidence="5 8" id="KW-0732">Signal</keyword>
<evidence type="ECO:0000256" key="6">
    <source>
        <dbReference type="ARBA" id="ARBA00023136"/>
    </source>
</evidence>
<evidence type="ECO:0000256" key="7">
    <source>
        <dbReference type="ARBA" id="ARBA00023237"/>
    </source>
</evidence>
<reference evidence="9 10" key="1">
    <citation type="submission" date="2013-11" db="EMBL/GenBank/DDBJ databases">
        <title>Single cell genomics of uncultured Tannerella BU063 (oral taxon 286).</title>
        <authorList>
            <person name="Beall C.J."/>
            <person name="Campbell A.G."/>
            <person name="Griffen A.L."/>
            <person name="Podar M."/>
            <person name="Leys E.J."/>
        </authorList>
    </citation>
    <scope>NUCLEOTIDE SEQUENCE [LARGE SCALE GENOMIC DNA]</scope>
    <source>
        <strain evidence="9">Cell 2</strain>
    </source>
</reference>
<dbReference type="PANTHER" id="PTHR35093:SF8">
    <property type="entry name" value="OUTER MEMBRANE PROTEIN NMB0088-RELATED"/>
    <property type="match status" value="1"/>
</dbReference>
<dbReference type="EMBL" id="AYUF01000305">
    <property type="protein sequence ID" value="ETK02722.1"/>
    <property type="molecule type" value="Genomic_DNA"/>
</dbReference>